<dbReference type="InterPro" id="IPR039426">
    <property type="entry name" value="TonB-dep_rcpt-like"/>
</dbReference>
<gene>
    <name evidence="13" type="ORF">AT746_14655</name>
</gene>
<dbReference type="InterPro" id="IPR013784">
    <property type="entry name" value="Carb-bd-like_fold"/>
</dbReference>
<feature type="domain" description="TonB-dependent receptor plug" evidence="12">
    <location>
        <begin position="131"/>
        <end position="233"/>
    </location>
</feature>
<keyword evidence="2 8" id="KW-0813">Transport</keyword>
<evidence type="ECO:0000256" key="3">
    <source>
        <dbReference type="ARBA" id="ARBA00022452"/>
    </source>
</evidence>
<dbReference type="Proteomes" id="UP000068447">
    <property type="component" value="Chromosome"/>
</dbReference>
<evidence type="ECO:0000256" key="8">
    <source>
        <dbReference type="PROSITE-ProRule" id="PRU01360"/>
    </source>
</evidence>
<reference evidence="13 14" key="1">
    <citation type="submission" date="2015-12" db="EMBL/GenBank/DDBJ databases">
        <title>Complete genome of Lacimicrobium alkaliphilum KCTC 32984.</title>
        <authorList>
            <person name="Kim S.-G."/>
            <person name="Lee Y.-J."/>
        </authorList>
    </citation>
    <scope>NUCLEOTIDE SEQUENCE [LARGE SCALE GENOMIC DNA]</scope>
    <source>
        <strain evidence="13 14">YelD216</strain>
    </source>
</reference>
<dbReference type="GO" id="GO:0030246">
    <property type="term" value="F:carbohydrate binding"/>
    <property type="evidence" value="ECO:0007669"/>
    <property type="project" value="InterPro"/>
</dbReference>
<evidence type="ECO:0000256" key="7">
    <source>
        <dbReference type="ARBA" id="ARBA00023237"/>
    </source>
</evidence>
<dbReference type="InterPro" id="IPR037066">
    <property type="entry name" value="Plug_dom_sf"/>
</dbReference>
<feature type="signal peptide" evidence="10">
    <location>
        <begin position="1"/>
        <end position="23"/>
    </location>
</feature>
<evidence type="ECO:0000313" key="14">
    <source>
        <dbReference type="Proteomes" id="UP000068447"/>
    </source>
</evidence>
<dbReference type="PANTHER" id="PTHR40980:SF4">
    <property type="entry name" value="TONB-DEPENDENT RECEPTOR-LIKE BETA-BARREL DOMAIN-CONTAINING PROTEIN"/>
    <property type="match status" value="1"/>
</dbReference>
<feature type="chain" id="PRO_5006835957" evidence="10">
    <location>
        <begin position="24"/>
        <end position="902"/>
    </location>
</feature>
<keyword evidence="10" id="KW-0732">Signal</keyword>
<keyword evidence="6 8" id="KW-0472">Membrane</keyword>
<keyword evidence="14" id="KW-1185">Reference proteome</keyword>
<dbReference type="KEGG" id="lal:AT746_14655"/>
<proteinExistence type="inferred from homology"/>
<dbReference type="GO" id="GO:0009279">
    <property type="term" value="C:cell outer membrane"/>
    <property type="evidence" value="ECO:0007669"/>
    <property type="project" value="UniProtKB-SubCell"/>
</dbReference>
<dbReference type="PANTHER" id="PTHR40980">
    <property type="entry name" value="PLUG DOMAIN-CONTAINING PROTEIN"/>
    <property type="match status" value="1"/>
</dbReference>
<evidence type="ECO:0000256" key="6">
    <source>
        <dbReference type="ARBA" id="ARBA00023136"/>
    </source>
</evidence>
<dbReference type="EMBL" id="CP013650">
    <property type="protein sequence ID" value="ALS99374.1"/>
    <property type="molecule type" value="Genomic_DNA"/>
</dbReference>
<evidence type="ECO:0000256" key="4">
    <source>
        <dbReference type="ARBA" id="ARBA00022692"/>
    </source>
</evidence>
<comment type="similarity">
    <text evidence="8 9">Belongs to the TonB-dependent receptor family.</text>
</comment>
<dbReference type="InterPro" id="IPR012910">
    <property type="entry name" value="Plug_dom"/>
</dbReference>
<evidence type="ECO:0000259" key="12">
    <source>
        <dbReference type="Pfam" id="PF07715"/>
    </source>
</evidence>
<dbReference type="SUPFAM" id="SSF56935">
    <property type="entry name" value="Porins"/>
    <property type="match status" value="1"/>
</dbReference>
<keyword evidence="3 8" id="KW-1134">Transmembrane beta strand</keyword>
<name>A0A0U3AE74_9ALTE</name>
<keyword evidence="5 9" id="KW-0798">TonB box</keyword>
<accession>A0A0U3AE74</accession>
<feature type="domain" description="TonB-dependent receptor-like beta-barrel" evidence="11">
    <location>
        <begin position="454"/>
        <end position="869"/>
    </location>
</feature>
<dbReference type="InterPro" id="IPR000531">
    <property type="entry name" value="Beta-barrel_TonB"/>
</dbReference>
<dbReference type="NCBIfam" id="TIGR01782">
    <property type="entry name" value="TonB-Xanth-Caul"/>
    <property type="match status" value="1"/>
</dbReference>
<keyword evidence="4 8" id="KW-0812">Transmembrane</keyword>
<keyword evidence="13" id="KW-0675">Receptor</keyword>
<dbReference type="Pfam" id="PF13715">
    <property type="entry name" value="CarbopepD_reg_2"/>
    <property type="match status" value="1"/>
</dbReference>
<evidence type="ECO:0000313" key="13">
    <source>
        <dbReference type="EMBL" id="ALS99374.1"/>
    </source>
</evidence>
<dbReference type="CDD" id="cd01347">
    <property type="entry name" value="ligand_gated_channel"/>
    <property type="match status" value="1"/>
</dbReference>
<evidence type="ECO:0000256" key="1">
    <source>
        <dbReference type="ARBA" id="ARBA00004571"/>
    </source>
</evidence>
<dbReference type="STRING" id="1526571.AT746_14655"/>
<dbReference type="InterPro" id="IPR036942">
    <property type="entry name" value="Beta-barrel_TonB_sf"/>
</dbReference>
<sequence length="902" mass="101076">MQYKLSRLTAACLTALISTGTYADQGNFVGTLSDSARQVYFEGAQVRIKELNLTTTTRRDGSFRFNNLDAGAYTLEISYLGTAPITRTIRITDDKTSTGEFTLSDSRTAIEDVVVYGQRAGQAGALNMQRSADSIQSIVSSDAIGQFPDQNVAEALQRLPGLSIERDQGEGRFVGIRGLDPNLNNVTVNGVNIPSPEAGVRSVALDVFPSELVEGLVVSKSVTPDMDADAIGGSIEVKSLSAFDRAGQSASVTVQASQNQLRDNTSPKVSASYTNRYDLGNRADVLGIAGAVSWSDRDFGSDNIETNGEDELEQRHYTVNRERLGAALNIDYRPDFNNQYYLRTLYSEFSDTEFRQANVFVFDGDDSEIERESKDRFEEQQIFSVTAGGEHQRQQWLFSYQAGYSESSEEEPDALYYVFKTDGFDINSDLLGQIPDLEQEAAVSQLSNYELDEIEFANNLSEDKEYSLKVDIARDLTFSGHAAQIKFGGKYRSREKQQNTNVTFFDGDFDAIDPGMFADETPDWGLGNFGQGLDKDALRSFFNANRSDFEIAQLDSEIESNGESFINEEDIFAAYLMGKIDMDNLRIVAGLRYEKTDFSTSGQRVELVEDELNDIEQVINTPWHVEQDYDYLLPSLNMRYAINENLLARFAYTQTVARPKFEESAAFQIIESKTEENDDGGYDTEREAEVGNPQLKPFESDNIDLSIEYYPGGIGVLSAGYFYKDISNFVVFADVANLPEWNGFDEVIQPVNGEDATLQGVELAWVKTFDSGLLLAANATFSDSEAVTLLDGERFETSLPNQSDRVGNITVGYEDNQWSLRLTMTHKSENLEEIDGDMLLMEDSHQQVDFSGKYYINQNMHLYLNAINITDEPFYAYFNQRSRNAQYEEYGRTFELGFSWNM</sequence>
<dbReference type="Gene3D" id="2.170.130.10">
    <property type="entry name" value="TonB-dependent receptor, plug domain"/>
    <property type="match status" value="1"/>
</dbReference>
<evidence type="ECO:0000256" key="5">
    <source>
        <dbReference type="ARBA" id="ARBA00023077"/>
    </source>
</evidence>
<dbReference type="SUPFAM" id="SSF49452">
    <property type="entry name" value="Starch-binding domain-like"/>
    <property type="match status" value="1"/>
</dbReference>
<comment type="subcellular location">
    <subcellularLocation>
        <location evidence="1 8">Cell outer membrane</location>
        <topology evidence="1 8">Multi-pass membrane protein</topology>
    </subcellularLocation>
</comment>
<evidence type="ECO:0000256" key="10">
    <source>
        <dbReference type="SAM" id="SignalP"/>
    </source>
</evidence>
<dbReference type="RefSeq" id="WP_062481578.1">
    <property type="nucleotide sequence ID" value="NZ_CP013650.1"/>
</dbReference>
<dbReference type="Pfam" id="PF00593">
    <property type="entry name" value="TonB_dep_Rec_b-barrel"/>
    <property type="match status" value="1"/>
</dbReference>
<keyword evidence="7 8" id="KW-0998">Cell outer membrane</keyword>
<dbReference type="Gene3D" id="2.40.170.20">
    <property type="entry name" value="TonB-dependent receptor, beta-barrel domain"/>
    <property type="match status" value="1"/>
</dbReference>
<dbReference type="OrthoDB" id="8727862at2"/>
<evidence type="ECO:0000259" key="11">
    <source>
        <dbReference type="Pfam" id="PF00593"/>
    </source>
</evidence>
<dbReference type="InterPro" id="IPR010104">
    <property type="entry name" value="TonB_rcpt_bac"/>
</dbReference>
<dbReference type="AlphaFoldDB" id="A0A0U3AE74"/>
<dbReference type="Pfam" id="PF07715">
    <property type="entry name" value="Plug"/>
    <property type="match status" value="1"/>
</dbReference>
<dbReference type="PROSITE" id="PS52016">
    <property type="entry name" value="TONB_DEPENDENT_REC_3"/>
    <property type="match status" value="1"/>
</dbReference>
<protein>
    <submittedName>
        <fullName evidence="13">TonB-dependent receptor</fullName>
    </submittedName>
</protein>
<evidence type="ECO:0000256" key="9">
    <source>
        <dbReference type="RuleBase" id="RU003357"/>
    </source>
</evidence>
<evidence type="ECO:0000256" key="2">
    <source>
        <dbReference type="ARBA" id="ARBA00022448"/>
    </source>
</evidence>
<dbReference type="Gene3D" id="2.60.40.1120">
    <property type="entry name" value="Carboxypeptidase-like, regulatory domain"/>
    <property type="match status" value="1"/>
</dbReference>
<organism evidence="13 14">
    <name type="scientific">Lacimicrobium alkaliphilum</name>
    <dbReference type="NCBI Taxonomy" id="1526571"/>
    <lineage>
        <taxon>Bacteria</taxon>
        <taxon>Pseudomonadati</taxon>
        <taxon>Pseudomonadota</taxon>
        <taxon>Gammaproteobacteria</taxon>
        <taxon>Alteromonadales</taxon>
        <taxon>Alteromonadaceae</taxon>
        <taxon>Lacimicrobium</taxon>
    </lineage>
</organism>